<organism evidence="8 9">
    <name type="scientific">Sarocladium strictum</name>
    <name type="common">Black bundle disease fungus</name>
    <name type="synonym">Acremonium strictum</name>
    <dbReference type="NCBI Taxonomy" id="5046"/>
    <lineage>
        <taxon>Eukaryota</taxon>
        <taxon>Fungi</taxon>
        <taxon>Dikarya</taxon>
        <taxon>Ascomycota</taxon>
        <taxon>Pezizomycotina</taxon>
        <taxon>Sordariomycetes</taxon>
        <taxon>Hypocreomycetidae</taxon>
        <taxon>Hypocreales</taxon>
        <taxon>Sarocladiaceae</taxon>
        <taxon>Sarocladium</taxon>
    </lineage>
</organism>
<dbReference type="Pfam" id="PF04147">
    <property type="entry name" value="Nop14"/>
    <property type="match status" value="1"/>
</dbReference>
<protein>
    <submittedName>
        <fullName evidence="8">Uncharacterized protein</fullName>
    </submittedName>
</protein>
<dbReference type="PANTHER" id="PTHR23183">
    <property type="entry name" value="NOP14"/>
    <property type="match status" value="1"/>
</dbReference>
<feature type="compositionally biased region" description="Acidic residues" evidence="7">
    <location>
        <begin position="418"/>
        <end position="449"/>
    </location>
</feature>
<dbReference type="InterPro" id="IPR007276">
    <property type="entry name" value="Nop14"/>
</dbReference>
<feature type="compositionally biased region" description="Acidic residues" evidence="7">
    <location>
        <begin position="349"/>
        <end position="360"/>
    </location>
</feature>
<reference evidence="8" key="1">
    <citation type="submission" date="2022-10" db="EMBL/GenBank/DDBJ databases">
        <title>Determination and structural analysis of whole genome sequence of Sarocladium strictum F4-1.</title>
        <authorList>
            <person name="Hu L."/>
            <person name="Jiang Y."/>
        </authorList>
    </citation>
    <scope>NUCLEOTIDE SEQUENCE</scope>
    <source>
        <strain evidence="8">F4-1</strain>
    </source>
</reference>
<dbReference type="Proteomes" id="UP001175261">
    <property type="component" value="Unassembled WGS sequence"/>
</dbReference>
<feature type="compositionally biased region" description="Basic and acidic residues" evidence="7">
    <location>
        <begin position="60"/>
        <end position="73"/>
    </location>
</feature>
<feature type="compositionally biased region" description="Basic and acidic residues" evidence="7">
    <location>
        <begin position="331"/>
        <end position="348"/>
    </location>
</feature>
<dbReference type="GO" id="GO:0032040">
    <property type="term" value="C:small-subunit processome"/>
    <property type="evidence" value="ECO:0007669"/>
    <property type="project" value="InterPro"/>
</dbReference>
<evidence type="ECO:0000256" key="4">
    <source>
        <dbReference type="ARBA" id="ARBA00022552"/>
    </source>
</evidence>
<evidence type="ECO:0000256" key="7">
    <source>
        <dbReference type="SAM" id="MobiDB-lite"/>
    </source>
</evidence>
<comment type="caution">
    <text evidence="8">The sequence shown here is derived from an EMBL/GenBank/DDBJ whole genome shotgun (WGS) entry which is preliminary data.</text>
</comment>
<feature type="region of interest" description="Disordered" evidence="7">
    <location>
        <begin position="1"/>
        <end position="46"/>
    </location>
</feature>
<comment type="function">
    <text evidence="6">Involved in nucleolar processing of pre-18S ribosomal RNA. Has a role in the nuclear export of 40S pre-ribosomal subunit to the cytoplasm.</text>
</comment>
<evidence type="ECO:0000313" key="8">
    <source>
        <dbReference type="EMBL" id="KAK0389638.1"/>
    </source>
</evidence>
<keyword evidence="4" id="KW-0698">rRNA processing</keyword>
<feature type="compositionally biased region" description="Basic and acidic residues" evidence="7">
    <location>
        <begin position="31"/>
        <end position="43"/>
    </location>
</feature>
<feature type="compositionally biased region" description="Acidic residues" evidence="7">
    <location>
        <begin position="174"/>
        <end position="189"/>
    </location>
</feature>
<gene>
    <name evidence="8" type="ORF">NLU13_3213</name>
</gene>
<feature type="compositionally biased region" description="Basic and acidic residues" evidence="7">
    <location>
        <begin position="228"/>
        <end position="260"/>
    </location>
</feature>
<evidence type="ECO:0000256" key="3">
    <source>
        <dbReference type="ARBA" id="ARBA00022517"/>
    </source>
</evidence>
<evidence type="ECO:0000256" key="2">
    <source>
        <dbReference type="ARBA" id="ARBA00007466"/>
    </source>
</evidence>
<sequence>MAGSQLKRLKSSLREQGIIGPQKSKKQRRQQAQDERSRNDRRLQRGVVLEGIREQFNPFDLKHAARPAKHDVTTNKPTSARTSGIMGKPGQAKAAGEERRRQTLLQEMHRRNKVGGILDRRFGENDPNMAQEDVMMERFAREKQRSHKTSSLFDLEGDDNVPFEGLVDAFGNDDPVDDFDEADLEDGNDSDGSVRERQRLKRIRAMSGDFEDEDEAEPEEPERKKSKKEVMEEVIAKSKMHKYERQQAKEEDEDLRAQLDKELPNIQSLLAASRAPKPQDPVAHAGTIAGVARDAFERNFDLEVKRLAQDKRAAPAERTKTDEERAEEEAEKLKELENKRQRRMRGEEVTDSEEEEESDSEPEKETPSALNGGVFVEEETEDFGLGSGIKTRPTATSLGLDDEDDFFIEEGLVASGSEIEDFSDEEDEDEEAQSGDESAEDDEEEEEDDFVKGLLNDEESKNPIFGPDATIAATAKERSDEKGLPFTFPCPASCADFQSLTSKYPSKHMPTIVQRIRALYHPKLDHKNKERLANFSIALVDFIASPWDAQSSPDFAVLENIIRHIHSLSKSYALEISNQFRHHLREIAESRPLALQPSDLILLTAIGSIFPTSDHFHQVVTPAMLTMGRYLGQKVPQKLSDYATGTYLSILALQYQEFSKRYVPEVLNFSLNTMLALAPTAAESPAGYFPIHAPPKGARISGAQAAKLRRLSFGDCIASNLGDDEARVVKVAILDTSAQVCGVAADIWTGKSSFQDTFAQAVSVLAHLSTKANRKHMPKALISRLEKAQLKLDRMIGLAQISRRPLLLHNHRPLAIKTYIPKFEETYDPDKHYDPDRDRAELAKLQKEHKRERKGALRELRKDTRFMAREKLRIKKAKDEAYEKKYKRLVAEIQSEEGKEANAYEREKSARKRAKERQSN</sequence>
<dbReference type="GO" id="GO:0030692">
    <property type="term" value="C:Noc4p-Nop14p complex"/>
    <property type="evidence" value="ECO:0007669"/>
    <property type="project" value="TreeGrafter"/>
</dbReference>
<dbReference type="AlphaFoldDB" id="A0AA39GN09"/>
<keyword evidence="3" id="KW-0690">Ribosome biogenesis</keyword>
<evidence type="ECO:0000256" key="5">
    <source>
        <dbReference type="ARBA" id="ARBA00023242"/>
    </source>
</evidence>
<comment type="similarity">
    <text evidence="2">Belongs to the NOP14 family.</text>
</comment>
<comment type="subcellular location">
    <subcellularLocation>
        <location evidence="1">Nucleus</location>
        <location evidence="1">Nucleolus</location>
    </subcellularLocation>
</comment>
<dbReference type="EMBL" id="JAPDFR010000002">
    <property type="protein sequence ID" value="KAK0389638.1"/>
    <property type="molecule type" value="Genomic_DNA"/>
</dbReference>
<keyword evidence="9" id="KW-1185">Reference proteome</keyword>
<evidence type="ECO:0000256" key="6">
    <source>
        <dbReference type="ARBA" id="ARBA00024695"/>
    </source>
</evidence>
<dbReference type="GO" id="GO:0030490">
    <property type="term" value="P:maturation of SSU-rRNA"/>
    <property type="evidence" value="ECO:0007669"/>
    <property type="project" value="TreeGrafter"/>
</dbReference>
<dbReference type="PANTHER" id="PTHR23183:SF0">
    <property type="entry name" value="NUCLEOLAR PROTEIN 14"/>
    <property type="match status" value="1"/>
</dbReference>
<feature type="compositionally biased region" description="Basic and acidic residues" evidence="7">
    <location>
        <begin position="897"/>
        <end position="908"/>
    </location>
</feature>
<evidence type="ECO:0000256" key="1">
    <source>
        <dbReference type="ARBA" id="ARBA00004604"/>
    </source>
</evidence>
<keyword evidence="5" id="KW-0539">Nucleus</keyword>
<feature type="region of interest" description="Disordered" evidence="7">
    <location>
        <begin position="306"/>
        <end position="450"/>
    </location>
</feature>
<proteinExistence type="inferred from homology"/>
<feature type="compositionally biased region" description="Basic residues" evidence="7">
    <location>
        <begin position="909"/>
        <end position="920"/>
    </location>
</feature>
<name>A0AA39GN09_SARSR</name>
<feature type="compositionally biased region" description="Acidic residues" evidence="7">
    <location>
        <begin position="209"/>
        <end position="220"/>
    </location>
</feature>
<feature type="region of interest" description="Disordered" evidence="7">
    <location>
        <begin position="60"/>
        <end position="100"/>
    </location>
</feature>
<accession>A0AA39GN09</accession>
<evidence type="ECO:0000313" key="9">
    <source>
        <dbReference type="Proteomes" id="UP001175261"/>
    </source>
</evidence>
<feature type="region of interest" description="Disordered" evidence="7">
    <location>
        <begin position="897"/>
        <end position="920"/>
    </location>
</feature>
<feature type="region of interest" description="Disordered" evidence="7">
    <location>
        <begin position="164"/>
        <end position="260"/>
    </location>
</feature>
<feature type="compositionally biased region" description="Basic and acidic residues" evidence="7">
    <location>
        <begin position="306"/>
        <end position="323"/>
    </location>
</feature>